<comment type="caution">
    <text evidence="2">The sequence shown here is derived from an EMBL/GenBank/DDBJ whole genome shotgun (WGS) entry which is preliminary data.</text>
</comment>
<accession>A0A9P6L2X2</accession>
<feature type="region of interest" description="Disordered" evidence="1">
    <location>
        <begin position="142"/>
        <end position="161"/>
    </location>
</feature>
<gene>
    <name evidence="2" type="ORF">BJ322DRAFT_1023615</name>
</gene>
<dbReference type="Proteomes" id="UP000736335">
    <property type="component" value="Unassembled WGS sequence"/>
</dbReference>
<dbReference type="AlphaFoldDB" id="A0A9P6L2X2"/>
<evidence type="ECO:0000313" key="2">
    <source>
        <dbReference type="EMBL" id="KAF9780936.1"/>
    </source>
</evidence>
<reference evidence="2" key="1">
    <citation type="journal article" date="2020" name="Nat. Commun.">
        <title>Large-scale genome sequencing of mycorrhizal fungi provides insights into the early evolution of symbiotic traits.</title>
        <authorList>
            <person name="Miyauchi S."/>
            <person name="Kiss E."/>
            <person name="Kuo A."/>
            <person name="Drula E."/>
            <person name="Kohler A."/>
            <person name="Sanchez-Garcia M."/>
            <person name="Morin E."/>
            <person name="Andreopoulos B."/>
            <person name="Barry K.W."/>
            <person name="Bonito G."/>
            <person name="Buee M."/>
            <person name="Carver A."/>
            <person name="Chen C."/>
            <person name="Cichocki N."/>
            <person name="Clum A."/>
            <person name="Culley D."/>
            <person name="Crous P.W."/>
            <person name="Fauchery L."/>
            <person name="Girlanda M."/>
            <person name="Hayes R.D."/>
            <person name="Keri Z."/>
            <person name="LaButti K."/>
            <person name="Lipzen A."/>
            <person name="Lombard V."/>
            <person name="Magnuson J."/>
            <person name="Maillard F."/>
            <person name="Murat C."/>
            <person name="Nolan M."/>
            <person name="Ohm R.A."/>
            <person name="Pangilinan J."/>
            <person name="Pereira M.F."/>
            <person name="Perotto S."/>
            <person name="Peter M."/>
            <person name="Pfister S."/>
            <person name="Riley R."/>
            <person name="Sitrit Y."/>
            <person name="Stielow J.B."/>
            <person name="Szollosi G."/>
            <person name="Zifcakova L."/>
            <person name="Stursova M."/>
            <person name="Spatafora J.W."/>
            <person name="Tedersoo L."/>
            <person name="Vaario L.M."/>
            <person name="Yamada A."/>
            <person name="Yan M."/>
            <person name="Wang P."/>
            <person name="Xu J."/>
            <person name="Bruns T."/>
            <person name="Baldrian P."/>
            <person name="Vilgalys R."/>
            <person name="Dunand C."/>
            <person name="Henrissat B."/>
            <person name="Grigoriev I.V."/>
            <person name="Hibbett D."/>
            <person name="Nagy L.G."/>
            <person name="Martin F.M."/>
        </authorList>
    </citation>
    <scope>NUCLEOTIDE SEQUENCE</scope>
    <source>
        <strain evidence="2">UH-Tt-Lm1</strain>
    </source>
</reference>
<name>A0A9P6L2X2_9AGAM</name>
<protein>
    <submittedName>
        <fullName evidence="2">Uncharacterized protein</fullName>
    </submittedName>
</protein>
<organism evidence="2 3">
    <name type="scientific">Thelephora terrestris</name>
    <dbReference type="NCBI Taxonomy" id="56493"/>
    <lineage>
        <taxon>Eukaryota</taxon>
        <taxon>Fungi</taxon>
        <taxon>Dikarya</taxon>
        <taxon>Basidiomycota</taxon>
        <taxon>Agaricomycotina</taxon>
        <taxon>Agaricomycetes</taxon>
        <taxon>Thelephorales</taxon>
        <taxon>Thelephoraceae</taxon>
        <taxon>Thelephora</taxon>
    </lineage>
</organism>
<dbReference type="EMBL" id="WIUZ02000015">
    <property type="protein sequence ID" value="KAF9780936.1"/>
    <property type="molecule type" value="Genomic_DNA"/>
</dbReference>
<feature type="compositionally biased region" description="Basic and acidic residues" evidence="1">
    <location>
        <begin position="61"/>
        <end position="74"/>
    </location>
</feature>
<keyword evidence="3" id="KW-1185">Reference proteome</keyword>
<evidence type="ECO:0000256" key="1">
    <source>
        <dbReference type="SAM" id="MobiDB-lite"/>
    </source>
</evidence>
<sequence length="317" mass="34400">MERLRQLTDGKPWILLKQFEQLPGDLCETTKFESAGLAELDQCAGMRGVTVQPGSASSMEQDGKRGTGEGREPVEGEGVVVGQIETTVDHVGRWVQDVSLGKAISYETAEKGRDSPMAGGLDAVPLDQSNELLWIPRTARPMEQDSEKWTGEGREPVGDGGVVVGQIRTTVDHVRRWCPAMGSEHQGNVKTNGTGKLWQLTDEKTWVIVKRCGWLPGVLCQATEFGSVELAELDRDGERRTGVGGETVGDEGVVVGQIGTAVDHMTQWITKNVSLDHLRDKAISYETAEKGRTFPSKLGMVGGKPSPRVFDTSADNL</sequence>
<evidence type="ECO:0000313" key="3">
    <source>
        <dbReference type="Proteomes" id="UP000736335"/>
    </source>
</evidence>
<feature type="region of interest" description="Disordered" evidence="1">
    <location>
        <begin position="50"/>
        <end position="75"/>
    </location>
</feature>
<proteinExistence type="predicted"/>
<feature type="compositionally biased region" description="Basic and acidic residues" evidence="1">
    <location>
        <begin position="142"/>
        <end position="157"/>
    </location>
</feature>
<reference evidence="2" key="2">
    <citation type="submission" date="2020-11" db="EMBL/GenBank/DDBJ databases">
        <authorList>
            <consortium name="DOE Joint Genome Institute"/>
            <person name="Kuo A."/>
            <person name="Miyauchi S."/>
            <person name="Kiss E."/>
            <person name="Drula E."/>
            <person name="Kohler A."/>
            <person name="Sanchez-Garcia M."/>
            <person name="Andreopoulos B."/>
            <person name="Barry K.W."/>
            <person name="Bonito G."/>
            <person name="Buee M."/>
            <person name="Carver A."/>
            <person name="Chen C."/>
            <person name="Cichocki N."/>
            <person name="Clum A."/>
            <person name="Culley D."/>
            <person name="Crous P.W."/>
            <person name="Fauchery L."/>
            <person name="Girlanda M."/>
            <person name="Hayes R."/>
            <person name="Keri Z."/>
            <person name="Labutti K."/>
            <person name="Lipzen A."/>
            <person name="Lombard V."/>
            <person name="Magnuson J."/>
            <person name="Maillard F."/>
            <person name="Morin E."/>
            <person name="Murat C."/>
            <person name="Nolan M."/>
            <person name="Ohm R."/>
            <person name="Pangilinan J."/>
            <person name="Pereira M."/>
            <person name="Perotto S."/>
            <person name="Peter M."/>
            <person name="Riley R."/>
            <person name="Sitrit Y."/>
            <person name="Stielow B."/>
            <person name="Szollosi G."/>
            <person name="Zifcakova L."/>
            <person name="Stursova M."/>
            <person name="Spatafora J.W."/>
            <person name="Tedersoo L."/>
            <person name="Vaario L.-M."/>
            <person name="Yamada A."/>
            <person name="Yan M."/>
            <person name="Wang P."/>
            <person name="Xu J."/>
            <person name="Bruns T."/>
            <person name="Baldrian P."/>
            <person name="Vilgalys R."/>
            <person name="Henrissat B."/>
            <person name="Grigoriev I.V."/>
            <person name="Hibbett D."/>
            <person name="Nagy L.G."/>
            <person name="Martin F.M."/>
        </authorList>
    </citation>
    <scope>NUCLEOTIDE SEQUENCE</scope>
    <source>
        <strain evidence="2">UH-Tt-Lm1</strain>
    </source>
</reference>